<dbReference type="InterPro" id="IPR017441">
    <property type="entry name" value="Protein_kinase_ATP_BS"/>
</dbReference>
<dbReference type="PROSITE" id="PS50011">
    <property type="entry name" value="PROTEIN_KINASE_DOM"/>
    <property type="match status" value="1"/>
</dbReference>
<proteinExistence type="inferred from homology"/>
<comment type="subcellular location">
    <subcellularLocation>
        <location evidence="1">Nucleus</location>
    </subcellularLocation>
</comment>
<dbReference type="OrthoDB" id="28397at2759"/>
<dbReference type="InterPro" id="IPR011009">
    <property type="entry name" value="Kinase-like_dom_sf"/>
</dbReference>
<dbReference type="PROSITE" id="PS00108">
    <property type="entry name" value="PROTEIN_KINASE_ST"/>
    <property type="match status" value="1"/>
</dbReference>
<evidence type="ECO:0000259" key="13">
    <source>
        <dbReference type="PROSITE" id="PS50011"/>
    </source>
</evidence>
<evidence type="ECO:0000256" key="1">
    <source>
        <dbReference type="ARBA" id="ARBA00004123"/>
    </source>
</evidence>
<evidence type="ECO:0000256" key="10">
    <source>
        <dbReference type="PROSITE-ProRule" id="PRU10141"/>
    </source>
</evidence>
<reference evidence="14 15" key="1">
    <citation type="submission" date="2014-04" db="EMBL/GenBank/DDBJ databases">
        <authorList>
            <consortium name="DOE Joint Genome Institute"/>
            <person name="Kuo A."/>
            <person name="Kohler A."/>
            <person name="Nagy L.G."/>
            <person name="Floudas D."/>
            <person name="Copeland A."/>
            <person name="Barry K.W."/>
            <person name="Cichocki N."/>
            <person name="Veneault-Fourrey C."/>
            <person name="LaButti K."/>
            <person name="Lindquist E.A."/>
            <person name="Lipzen A."/>
            <person name="Lundell T."/>
            <person name="Morin E."/>
            <person name="Murat C."/>
            <person name="Sun H."/>
            <person name="Tunlid A."/>
            <person name="Henrissat B."/>
            <person name="Grigoriev I.V."/>
            <person name="Hibbett D.S."/>
            <person name="Martin F."/>
            <person name="Nordberg H.P."/>
            <person name="Cantor M.N."/>
            <person name="Hua S.X."/>
        </authorList>
    </citation>
    <scope>NUCLEOTIDE SEQUENCE [LARGE SCALE GENOMIC DNA]</scope>
    <source>
        <strain evidence="14 15">Foug A</strain>
    </source>
</reference>
<dbReference type="PANTHER" id="PTHR24056:SF233">
    <property type="entry name" value="CYCLIN-DEPENDENT KINASE 9"/>
    <property type="match status" value="1"/>
</dbReference>
<evidence type="ECO:0000256" key="7">
    <source>
        <dbReference type="ARBA" id="ARBA00022840"/>
    </source>
</evidence>
<sequence>MAIYGRTFEGCGRQSDYDATTKLGEGTFGEVHKAVQIATRRAVALKRILMHNEKEGMPVTALREIKILKAMHHPCIVEILDMFVVRSKGKDSPLSVYMVFPYMDHDLAGLLENERVSLNPSQIKLYMKQLLEGTEYMHRNHILHRDMKAANLLIDNSGSLRIADFGLARAYDPTVVHGVRDHNGKEKKYTNCVVTRWYRPPELLLGARQYGGEVDMWGIGCVLGEMFMRRPILPGTSDIDQLEKIWQLCGTPNQHTWPNFDALPGCEGVKRFPNYSKRLRAAYESIGSETCGLMDKLLTCNPRERITASVALDHEYFWTDPLPADPKSLPAYESSHEFDKRGRRNQPPPGVPPDNFRPHPPAGHPPYHGRAPPARESFRTGPPPPVMVTALMQGVPMVHGPALFNRMPPYVHQPARNSGPGPPGHGGYPPRPGAPLPSHLPAKPSAPLGMDPHRRMGPPSERERSRRGHGGSGSSWSSRPPPPSSGSVGGGLPYG</sequence>
<dbReference type="GO" id="GO:0004693">
    <property type="term" value="F:cyclin-dependent protein serine/threonine kinase activity"/>
    <property type="evidence" value="ECO:0007669"/>
    <property type="project" value="TreeGrafter"/>
</dbReference>
<keyword evidence="7 10" id="KW-0067">ATP-binding</keyword>
<evidence type="ECO:0000256" key="12">
    <source>
        <dbReference type="SAM" id="MobiDB-lite"/>
    </source>
</evidence>
<organism evidence="14 15">
    <name type="scientific">Scleroderma citrinum Foug A</name>
    <dbReference type="NCBI Taxonomy" id="1036808"/>
    <lineage>
        <taxon>Eukaryota</taxon>
        <taxon>Fungi</taxon>
        <taxon>Dikarya</taxon>
        <taxon>Basidiomycota</taxon>
        <taxon>Agaricomycotina</taxon>
        <taxon>Agaricomycetes</taxon>
        <taxon>Agaricomycetidae</taxon>
        <taxon>Boletales</taxon>
        <taxon>Sclerodermatineae</taxon>
        <taxon>Sclerodermataceae</taxon>
        <taxon>Scleroderma</taxon>
    </lineage>
</organism>
<evidence type="ECO:0000313" key="15">
    <source>
        <dbReference type="Proteomes" id="UP000053989"/>
    </source>
</evidence>
<comment type="catalytic activity">
    <reaction evidence="9">
        <text>[DNA-directed RNA polymerase] + ATP = phospho-[DNA-directed RNA polymerase] + ADP + H(+)</text>
        <dbReference type="Rhea" id="RHEA:10216"/>
        <dbReference type="Rhea" id="RHEA-COMP:11321"/>
        <dbReference type="Rhea" id="RHEA-COMP:11322"/>
        <dbReference type="ChEBI" id="CHEBI:15378"/>
        <dbReference type="ChEBI" id="CHEBI:30616"/>
        <dbReference type="ChEBI" id="CHEBI:43176"/>
        <dbReference type="ChEBI" id="CHEBI:68546"/>
        <dbReference type="ChEBI" id="CHEBI:456216"/>
        <dbReference type="EC" id="2.7.11.23"/>
    </reaction>
</comment>
<dbReference type="FunCoup" id="A0A0C2ZBC4">
    <property type="interactions" value="700"/>
</dbReference>
<dbReference type="GO" id="GO:0005634">
    <property type="term" value="C:nucleus"/>
    <property type="evidence" value="ECO:0007669"/>
    <property type="project" value="UniProtKB-SubCell"/>
</dbReference>
<keyword evidence="6" id="KW-0418">Kinase</keyword>
<evidence type="ECO:0000256" key="9">
    <source>
        <dbReference type="ARBA" id="ARBA00049280"/>
    </source>
</evidence>
<feature type="compositionally biased region" description="Low complexity" evidence="12">
    <location>
        <begin position="365"/>
        <end position="375"/>
    </location>
</feature>
<evidence type="ECO:0000313" key="14">
    <source>
        <dbReference type="EMBL" id="KIM59118.1"/>
    </source>
</evidence>
<dbReference type="PANTHER" id="PTHR24056">
    <property type="entry name" value="CELL DIVISION PROTEIN KINASE"/>
    <property type="match status" value="1"/>
</dbReference>
<evidence type="ECO:0000256" key="4">
    <source>
        <dbReference type="ARBA" id="ARBA00022679"/>
    </source>
</evidence>
<evidence type="ECO:0000256" key="11">
    <source>
        <dbReference type="RuleBase" id="RU000304"/>
    </source>
</evidence>
<evidence type="ECO:0000256" key="8">
    <source>
        <dbReference type="ARBA" id="ARBA00023242"/>
    </source>
</evidence>
<dbReference type="Proteomes" id="UP000053989">
    <property type="component" value="Unassembled WGS sequence"/>
</dbReference>
<dbReference type="STRING" id="1036808.A0A0C2ZBC4"/>
<dbReference type="GO" id="GO:0008353">
    <property type="term" value="F:RNA polymerase II CTD heptapeptide repeat kinase activity"/>
    <property type="evidence" value="ECO:0007669"/>
    <property type="project" value="UniProtKB-EC"/>
</dbReference>
<dbReference type="HOGENOM" id="CLU_000288_181_21_1"/>
<feature type="region of interest" description="Disordered" evidence="12">
    <location>
        <begin position="328"/>
        <end position="385"/>
    </location>
</feature>
<reference evidence="15" key="2">
    <citation type="submission" date="2015-01" db="EMBL/GenBank/DDBJ databases">
        <title>Evolutionary Origins and Diversification of the Mycorrhizal Mutualists.</title>
        <authorList>
            <consortium name="DOE Joint Genome Institute"/>
            <consortium name="Mycorrhizal Genomics Consortium"/>
            <person name="Kohler A."/>
            <person name="Kuo A."/>
            <person name="Nagy L.G."/>
            <person name="Floudas D."/>
            <person name="Copeland A."/>
            <person name="Barry K.W."/>
            <person name="Cichocki N."/>
            <person name="Veneault-Fourrey C."/>
            <person name="LaButti K."/>
            <person name="Lindquist E.A."/>
            <person name="Lipzen A."/>
            <person name="Lundell T."/>
            <person name="Morin E."/>
            <person name="Murat C."/>
            <person name="Riley R."/>
            <person name="Ohm R."/>
            <person name="Sun H."/>
            <person name="Tunlid A."/>
            <person name="Henrissat B."/>
            <person name="Grigoriev I.V."/>
            <person name="Hibbett D.S."/>
            <person name="Martin F."/>
        </authorList>
    </citation>
    <scope>NUCLEOTIDE SEQUENCE [LARGE SCALE GENOMIC DNA]</scope>
    <source>
        <strain evidence="15">Foug A</strain>
    </source>
</reference>
<dbReference type="InterPro" id="IPR050108">
    <property type="entry name" value="CDK"/>
</dbReference>
<gene>
    <name evidence="14" type="ORF">SCLCIDRAFT_126775</name>
</gene>
<evidence type="ECO:0000256" key="5">
    <source>
        <dbReference type="ARBA" id="ARBA00022741"/>
    </source>
</evidence>
<dbReference type="Pfam" id="PF00069">
    <property type="entry name" value="Pkinase"/>
    <property type="match status" value="1"/>
</dbReference>
<dbReference type="Gene3D" id="1.10.510.10">
    <property type="entry name" value="Transferase(Phosphotransferase) domain 1"/>
    <property type="match status" value="1"/>
</dbReference>
<comment type="similarity">
    <text evidence="2">Belongs to the protein kinase superfamily. CMGC Ser/Thr protein kinase family. CDC2/CDKX subfamily.</text>
</comment>
<dbReference type="InterPro" id="IPR008271">
    <property type="entry name" value="Ser/Thr_kinase_AS"/>
</dbReference>
<keyword evidence="15" id="KW-1185">Reference proteome</keyword>
<keyword evidence="5 10" id="KW-0547">Nucleotide-binding</keyword>
<feature type="domain" description="Protein kinase" evidence="13">
    <location>
        <begin position="17"/>
        <end position="317"/>
    </location>
</feature>
<evidence type="ECO:0000256" key="6">
    <source>
        <dbReference type="ARBA" id="ARBA00022777"/>
    </source>
</evidence>
<name>A0A0C2ZBC4_9AGAM</name>
<evidence type="ECO:0000256" key="3">
    <source>
        <dbReference type="ARBA" id="ARBA00022527"/>
    </source>
</evidence>
<dbReference type="InterPro" id="IPR000719">
    <property type="entry name" value="Prot_kinase_dom"/>
</dbReference>
<dbReference type="FunFam" id="1.10.510.10:FF:000415">
    <property type="entry name" value="CMGC/CDK/CRK7 protein kinase, variant"/>
    <property type="match status" value="1"/>
</dbReference>
<dbReference type="EMBL" id="KN822077">
    <property type="protein sequence ID" value="KIM59118.1"/>
    <property type="molecule type" value="Genomic_DNA"/>
</dbReference>
<dbReference type="PROSITE" id="PS00107">
    <property type="entry name" value="PROTEIN_KINASE_ATP"/>
    <property type="match status" value="1"/>
</dbReference>
<keyword evidence="3 11" id="KW-0723">Serine/threonine-protein kinase</keyword>
<feature type="binding site" evidence="10">
    <location>
        <position position="46"/>
    </location>
    <ligand>
        <name>ATP</name>
        <dbReference type="ChEBI" id="CHEBI:30616"/>
    </ligand>
</feature>
<dbReference type="GO" id="GO:0005524">
    <property type="term" value="F:ATP binding"/>
    <property type="evidence" value="ECO:0007669"/>
    <property type="project" value="UniProtKB-UniRule"/>
</dbReference>
<feature type="region of interest" description="Disordered" evidence="12">
    <location>
        <begin position="409"/>
        <end position="495"/>
    </location>
</feature>
<accession>A0A0C2ZBC4</accession>
<dbReference type="SUPFAM" id="SSF56112">
    <property type="entry name" value="Protein kinase-like (PK-like)"/>
    <property type="match status" value="1"/>
</dbReference>
<dbReference type="AlphaFoldDB" id="A0A0C2ZBC4"/>
<dbReference type="Gene3D" id="3.30.200.20">
    <property type="entry name" value="Phosphorylase Kinase, domain 1"/>
    <property type="match status" value="1"/>
</dbReference>
<keyword evidence="8" id="KW-0539">Nucleus</keyword>
<keyword evidence="4" id="KW-0808">Transferase</keyword>
<evidence type="ECO:0000256" key="2">
    <source>
        <dbReference type="ARBA" id="ARBA00006485"/>
    </source>
</evidence>
<protein>
    <recommendedName>
        <fullName evidence="13">Protein kinase domain-containing protein</fullName>
    </recommendedName>
</protein>
<dbReference type="SMART" id="SM00220">
    <property type="entry name" value="S_TKc"/>
    <property type="match status" value="1"/>
</dbReference>
<dbReference type="InParanoid" id="A0A0C2ZBC4"/>